<organism evidence="2 3">
    <name type="scientific">Glossina pallidipes</name>
    <name type="common">Tsetse fly</name>
    <dbReference type="NCBI Taxonomy" id="7398"/>
    <lineage>
        <taxon>Eukaryota</taxon>
        <taxon>Metazoa</taxon>
        <taxon>Ecdysozoa</taxon>
        <taxon>Arthropoda</taxon>
        <taxon>Hexapoda</taxon>
        <taxon>Insecta</taxon>
        <taxon>Pterygota</taxon>
        <taxon>Neoptera</taxon>
        <taxon>Endopterygota</taxon>
        <taxon>Diptera</taxon>
        <taxon>Brachycera</taxon>
        <taxon>Muscomorpha</taxon>
        <taxon>Hippoboscoidea</taxon>
        <taxon>Glossinidae</taxon>
        <taxon>Glossina</taxon>
    </lineage>
</organism>
<dbReference type="EnsemblMetazoa" id="GPAI036612-RA">
    <property type="protein sequence ID" value="GPAI036612-PA"/>
    <property type="gene ID" value="GPAI036612"/>
</dbReference>
<sequence length="145" mass="16293">MQVQVPEHVVSLYVATYGQNGPGLGSDEKEIILLVYVILEATTGQIILRSLSFVTKAGRLAKRLLIVFSYIGDCSDYLRFTIRMEMDQISSWNLCRKGTGSVTVIATESSDGRENPFGKVSNFRLPHAVFMSTKSLKVSLRFYRY</sequence>
<evidence type="ECO:0000313" key="3">
    <source>
        <dbReference type="Proteomes" id="UP000092445"/>
    </source>
</evidence>
<feature type="transmembrane region" description="Helical" evidence="1">
    <location>
        <begin position="31"/>
        <end position="54"/>
    </location>
</feature>
<protein>
    <submittedName>
        <fullName evidence="2">Uncharacterized protein</fullName>
    </submittedName>
</protein>
<reference evidence="2" key="2">
    <citation type="submission" date="2020-05" db="UniProtKB">
        <authorList>
            <consortium name="EnsemblMetazoa"/>
        </authorList>
    </citation>
    <scope>IDENTIFICATION</scope>
    <source>
        <strain evidence="2">IAEA</strain>
    </source>
</reference>
<keyword evidence="1" id="KW-0472">Membrane</keyword>
<name>A0A1B0A7D5_GLOPL</name>
<proteinExistence type="predicted"/>
<dbReference type="Proteomes" id="UP000092445">
    <property type="component" value="Unassembled WGS sequence"/>
</dbReference>
<dbReference type="AlphaFoldDB" id="A0A1B0A7D5"/>
<keyword evidence="1" id="KW-1133">Transmembrane helix</keyword>
<evidence type="ECO:0000313" key="2">
    <source>
        <dbReference type="EnsemblMetazoa" id="GPAI036612-PA"/>
    </source>
</evidence>
<evidence type="ECO:0000256" key="1">
    <source>
        <dbReference type="SAM" id="Phobius"/>
    </source>
</evidence>
<keyword evidence="1" id="KW-0812">Transmembrane</keyword>
<dbReference type="VEuPathDB" id="VectorBase:GPAI036612"/>
<reference evidence="3" key="1">
    <citation type="submission" date="2014-03" db="EMBL/GenBank/DDBJ databases">
        <authorList>
            <person name="Aksoy S."/>
            <person name="Warren W."/>
            <person name="Wilson R.K."/>
        </authorList>
    </citation>
    <scope>NUCLEOTIDE SEQUENCE [LARGE SCALE GENOMIC DNA]</scope>
    <source>
        <strain evidence="3">IAEA</strain>
    </source>
</reference>
<accession>A0A1B0A7D5</accession>
<keyword evidence="3" id="KW-1185">Reference proteome</keyword>